<name>X0TZE0_9ZZZZ</name>
<evidence type="ECO:0000313" key="2">
    <source>
        <dbReference type="EMBL" id="GAF93507.1"/>
    </source>
</evidence>
<dbReference type="AlphaFoldDB" id="X0TZE0"/>
<reference evidence="2" key="1">
    <citation type="journal article" date="2014" name="Front. Microbiol.">
        <title>High frequency of phylogenetically diverse reductive dehalogenase-homologous genes in deep subseafloor sedimentary metagenomes.</title>
        <authorList>
            <person name="Kawai M."/>
            <person name="Futagami T."/>
            <person name="Toyoda A."/>
            <person name="Takaki Y."/>
            <person name="Nishi S."/>
            <person name="Hori S."/>
            <person name="Arai W."/>
            <person name="Tsubouchi T."/>
            <person name="Morono Y."/>
            <person name="Uchiyama I."/>
            <person name="Ito T."/>
            <person name="Fujiyama A."/>
            <person name="Inagaki F."/>
            <person name="Takami H."/>
        </authorList>
    </citation>
    <scope>NUCLEOTIDE SEQUENCE</scope>
    <source>
        <strain evidence="2">Expedition CK06-06</strain>
    </source>
</reference>
<accession>X0TZE0</accession>
<dbReference type="EMBL" id="BARS01011766">
    <property type="protein sequence ID" value="GAF93507.1"/>
    <property type="molecule type" value="Genomic_DNA"/>
</dbReference>
<organism evidence="2">
    <name type="scientific">marine sediment metagenome</name>
    <dbReference type="NCBI Taxonomy" id="412755"/>
    <lineage>
        <taxon>unclassified sequences</taxon>
        <taxon>metagenomes</taxon>
        <taxon>ecological metagenomes</taxon>
    </lineage>
</organism>
<sequence length="52" mass="6018">METFDEEFSVGLLGLEEESDDDVEQEESSLKPLKIHLETLFEQQLFLGDEDN</sequence>
<gene>
    <name evidence="2" type="ORF">S01H1_21269</name>
</gene>
<protein>
    <submittedName>
        <fullName evidence="2">Uncharacterized protein</fullName>
    </submittedName>
</protein>
<proteinExistence type="predicted"/>
<feature type="compositionally biased region" description="Acidic residues" evidence="1">
    <location>
        <begin position="15"/>
        <end position="27"/>
    </location>
</feature>
<evidence type="ECO:0000256" key="1">
    <source>
        <dbReference type="SAM" id="MobiDB-lite"/>
    </source>
</evidence>
<feature type="region of interest" description="Disordered" evidence="1">
    <location>
        <begin position="1"/>
        <end position="29"/>
    </location>
</feature>
<comment type="caution">
    <text evidence="2">The sequence shown here is derived from an EMBL/GenBank/DDBJ whole genome shotgun (WGS) entry which is preliminary data.</text>
</comment>